<reference evidence="3 4" key="1">
    <citation type="journal article" date="2013" name="PLoS ONE">
        <title>Cultivation and Complete Genome Sequencing of Gloeobacter kilaueensis sp. nov., from a Lava Cave in Kilauea Caldera, Hawai'i.</title>
        <authorList>
            <person name="Saw J.H."/>
            <person name="Schatz M."/>
            <person name="Brown M.V."/>
            <person name="Kunkel D.D."/>
            <person name="Foster J.S."/>
            <person name="Shick H."/>
            <person name="Christensen S."/>
            <person name="Hou S."/>
            <person name="Wan X."/>
            <person name="Donachie S.P."/>
        </authorList>
    </citation>
    <scope>NUCLEOTIDE SEQUENCE [LARGE SCALE GENOMIC DNA]</scope>
    <source>
        <strain evidence="4">JS</strain>
    </source>
</reference>
<feature type="transmembrane region" description="Helical" evidence="1">
    <location>
        <begin position="6"/>
        <end position="27"/>
    </location>
</feature>
<feature type="transmembrane region" description="Helical" evidence="1">
    <location>
        <begin position="186"/>
        <end position="206"/>
    </location>
</feature>
<keyword evidence="1" id="KW-1133">Transmembrane helix</keyword>
<keyword evidence="1" id="KW-0472">Membrane</keyword>
<name>U5QRV1_GLOK1</name>
<feature type="transmembrane region" description="Helical" evidence="1">
    <location>
        <begin position="427"/>
        <end position="445"/>
    </location>
</feature>
<dbReference type="Pfam" id="PF26626">
    <property type="entry name" value="DUF8201"/>
    <property type="match status" value="1"/>
</dbReference>
<sequence length="614" mass="68286">MITIVLSWIYIGILSGLYGWLILYKINSNQTRATSEIEVPLSVLPLVGLAVIASLTGYLSLGMPIAAAANLLVLLFACGFSWVYRRAFVFWLNCLREQFAATSKLFLLMPGILLGVLALTSLGKLWLGRGYFNYDSGLYHVPSIHWIEQYGVVPGLGNLLAPLAVDSLWFLPCALFSFSWLIKFPLHNLLGLVAFCSFCFALGGFDEMRRSGCVRASSLFRLFLVVPLLELIGNIASPTTDEPAAILTLVTLALVCRCLEQQVHKTDTRVLQAAIAIVALFAVAIKWSVLPLLLPIIYLAYRQFRLEGRAAMLGYFLLGLGMLLPKLIRSVILSGYLVYPLAAVDLFTPDWKMPRAVVLGEQLAIAGWARMQFKPPAEVLAGGYAYWFPSWWANFRATPVAQFLLVALLLFVLTGLLHRAWLVTFLWQYGLVYITIAAGLVYWFLNAPFLRFGYGFVAAGAIGLVLPGAVVALKTVVEKKWLPPTWLVAAVVVALVLLTEVESLLLGSGVKITRHYLETIEQLHTGYLPTAKFIRYQETYPAVAVQRFTVRNLQIYRPDQGQQCWYAPLPCTPYLYYPIEGRGSSLKAGFRARFDLPGIPAAFDGMRFVSQKNK</sequence>
<keyword evidence="4" id="KW-1185">Reference proteome</keyword>
<dbReference type="STRING" id="1183438.GKIL_4174"/>
<accession>U5QRV1</accession>
<feature type="transmembrane region" description="Helical" evidence="1">
    <location>
        <begin position="310"/>
        <end position="328"/>
    </location>
</feature>
<dbReference type="eggNOG" id="ENOG5032SWY">
    <property type="taxonomic scope" value="Bacteria"/>
</dbReference>
<dbReference type="KEGG" id="glj:GKIL_4174"/>
<feature type="transmembrane region" description="Helical" evidence="1">
    <location>
        <begin position="485"/>
        <end position="506"/>
    </location>
</feature>
<feature type="transmembrane region" description="Helical" evidence="1">
    <location>
        <begin position="39"/>
        <end position="59"/>
    </location>
</feature>
<evidence type="ECO:0000256" key="1">
    <source>
        <dbReference type="SAM" id="Phobius"/>
    </source>
</evidence>
<proteinExistence type="predicted"/>
<dbReference type="InterPro" id="IPR058065">
    <property type="entry name" value="LIC_10190-like"/>
</dbReference>
<feature type="transmembrane region" description="Helical" evidence="1">
    <location>
        <begin position="105"/>
        <end position="127"/>
    </location>
</feature>
<dbReference type="AlphaFoldDB" id="U5QRV1"/>
<organism evidence="3 4">
    <name type="scientific">Gloeobacter kilaueensis (strain ATCC BAA-2537 / CCAP 1431/1 / ULC 316 / JS1)</name>
    <dbReference type="NCBI Taxonomy" id="1183438"/>
    <lineage>
        <taxon>Bacteria</taxon>
        <taxon>Bacillati</taxon>
        <taxon>Cyanobacteriota</taxon>
        <taxon>Cyanophyceae</taxon>
        <taxon>Gloeobacterales</taxon>
        <taxon>Gloeobacteraceae</taxon>
        <taxon>Gloeobacter</taxon>
    </lineage>
</organism>
<evidence type="ECO:0000313" key="4">
    <source>
        <dbReference type="Proteomes" id="UP000017396"/>
    </source>
</evidence>
<dbReference type="Proteomes" id="UP000017396">
    <property type="component" value="Chromosome"/>
</dbReference>
<dbReference type="InterPro" id="IPR058514">
    <property type="entry name" value="DUF8201"/>
</dbReference>
<keyword evidence="1" id="KW-0812">Transmembrane</keyword>
<evidence type="ECO:0000313" key="3">
    <source>
        <dbReference type="EMBL" id="AGY60420.1"/>
    </source>
</evidence>
<feature type="transmembrane region" description="Helical" evidence="1">
    <location>
        <begin position="271"/>
        <end position="298"/>
    </location>
</feature>
<feature type="transmembrane region" description="Helical" evidence="1">
    <location>
        <begin position="400"/>
        <end position="421"/>
    </location>
</feature>
<feature type="transmembrane region" description="Helical" evidence="1">
    <location>
        <begin position="452"/>
        <end position="473"/>
    </location>
</feature>
<dbReference type="NCBIfam" id="NF047510">
    <property type="entry name" value="LIC_10190_fam"/>
    <property type="match status" value="1"/>
</dbReference>
<feature type="domain" description="DUF8201" evidence="2">
    <location>
        <begin position="1"/>
        <end position="457"/>
    </location>
</feature>
<dbReference type="OrthoDB" id="455143at2"/>
<dbReference type="RefSeq" id="WP_023175768.1">
    <property type="nucleotide sequence ID" value="NC_022600.1"/>
</dbReference>
<evidence type="ECO:0000259" key="2">
    <source>
        <dbReference type="Pfam" id="PF26626"/>
    </source>
</evidence>
<gene>
    <name evidence="3" type="ORF">GKIL_4174</name>
</gene>
<feature type="transmembrane region" description="Helical" evidence="1">
    <location>
        <begin position="65"/>
        <end position="84"/>
    </location>
</feature>
<dbReference type="EMBL" id="CP003587">
    <property type="protein sequence ID" value="AGY60420.1"/>
    <property type="molecule type" value="Genomic_DNA"/>
</dbReference>
<protein>
    <recommendedName>
        <fullName evidence="2">DUF8201 domain-containing protein</fullName>
    </recommendedName>
</protein>
<dbReference type="HOGENOM" id="CLU_031951_0_0_3"/>